<keyword evidence="2" id="KW-0732">Signal</keyword>
<dbReference type="PANTHER" id="PTHR31189:SF45">
    <property type="entry name" value="OS09G0552500 PROTEIN"/>
    <property type="match status" value="1"/>
</dbReference>
<evidence type="ECO:0000256" key="3">
    <source>
        <dbReference type="ARBA" id="ARBA00022761"/>
    </source>
</evidence>
<dbReference type="Gene3D" id="2.60.120.10">
    <property type="entry name" value="Jelly Rolls"/>
    <property type="match status" value="2"/>
</dbReference>
<name>A0ABR2QLR6_9ROSI</name>
<dbReference type="PRINTS" id="PR00439">
    <property type="entry name" value="11SGLOBULIN"/>
</dbReference>
<dbReference type="InterPro" id="IPR011051">
    <property type="entry name" value="RmlC_Cupin_sf"/>
</dbReference>
<evidence type="ECO:0000256" key="1">
    <source>
        <dbReference type="ARBA" id="ARBA00007178"/>
    </source>
</evidence>
<dbReference type="SMART" id="SM00835">
    <property type="entry name" value="Cupin_1"/>
    <property type="match status" value="2"/>
</dbReference>
<evidence type="ECO:0000256" key="2">
    <source>
        <dbReference type="ARBA" id="ARBA00022729"/>
    </source>
</evidence>
<evidence type="ECO:0000259" key="6">
    <source>
        <dbReference type="SMART" id="SM00835"/>
    </source>
</evidence>
<reference evidence="7 8" key="1">
    <citation type="journal article" date="2024" name="G3 (Bethesda)">
        <title>Genome assembly of Hibiscus sabdariffa L. provides insights into metabolisms of medicinal natural products.</title>
        <authorList>
            <person name="Kim T."/>
        </authorList>
    </citation>
    <scope>NUCLEOTIDE SEQUENCE [LARGE SCALE GENOMIC DNA]</scope>
    <source>
        <strain evidence="7">TK-2024</strain>
        <tissue evidence="7">Old leaves</tissue>
    </source>
</reference>
<dbReference type="SUPFAM" id="SSF51182">
    <property type="entry name" value="RmlC-like cupins"/>
    <property type="match status" value="1"/>
</dbReference>
<feature type="domain" description="Cupin type-1" evidence="6">
    <location>
        <begin position="195"/>
        <end position="341"/>
    </location>
</feature>
<sequence>MDMELSPMFPATFAEAEGGGYYNWAAAESPVLGEAKVAAGKLVLKPRSFALPHYSDCPKVGYVVEGVCGVGLKIPGDTKETMAFIGLKKGDVIPVPYASVSWWYNYGDSDFVIVFLGDATNTYVPGEITYFMLAGSLAHLAAFSPEFIARTYQINEEKAEKLAGAQKCVFLLKLSEEEAKTIPKPNEELPNIWTQNIDASSPDVEVNNGGKSTTLKGSQFPLLEQVGLNVNLLVLASKATRAPSYASHPRIFYVAKGTGKVEIVGLQGKLVLNSKVESGQLFVVPKLFMLAISAHEQGMELVSIVTSSRAVIGELGSKSSVLNTVPSVVQVSLNVTPELTQQFKQMMETGTIIRCGVSIPRGSAHSDPVNAGLAACLFSSGEIHFLRFLFGRFRFASALWFDFARFLFLLSDSGIPSAHVVTQQLAPSVSVLSTNLSVLSSDQPSVNMAQVSKSEYVNSSFNNKGRATPVPQHMHAVRSFAGHSLGNRVQFAPIFPSQYVTPPHMHVGSTSVGPQALMATPEVVG</sequence>
<keyword evidence="4" id="KW-0708">Seed storage protein</keyword>
<dbReference type="InterPro" id="IPR014710">
    <property type="entry name" value="RmlC-like_jellyroll"/>
</dbReference>
<dbReference type="CDD" id="cd02243">
    <property type="entry name" value="cupin_11S_legumin_C"/>
    <property type="match status" value="1"/>
</dbReference>
<evidence type="ECO:0000256" key="5">
    <source>
        <dbReference type="ARBA" id="ARBA00023157"/>
    </source>
</evidence>
<evidence type="ECO:0000313" key="8">
    <source>
        <dbReference type="Proteomes" id="UP001396334"/>
    </source>
</evidence>
<protein>
    <recommendedName>
        <fullName evidence="6">Cupin type-1 domain-containing protein</fullName>
    </recommendedName>
</protein>
<gene>
    <name evidence="7" type="ORF">V6N11_083214</name>
</gene>
<comment type="similarity">
    <text evidence="1">Belongs to the 11S seed storage protein (globulins) family.</text>
</comment>
<organism evidence="7 8">
    <name type="scientific">Hibiscus sabdariffa</name>
    <name type="common">roselle</name>
    <dbReference type="NCBI Taxonomy" id="183260"/>
    <lineage>
        <taxon>Eukaryota</taxon>
        <taxon>Viridiplantae</taxon>
        <taxon>Streptophyta</taxon>
        <taxon>Embryophyta</taxon>
        <taxon>Tracheophyta</taxon>
        <taxon>Spermatophyta</taxon>
        <taxon>Magnoliopsida</taxon>
        <taxon>eudicotyledons</taxon>
        <taxon>Gunneridae</taxon>
        <taxon>Pentapetalae</taxon>
        <taxon>rosids</taxon>
        <taxon>malvids</taxon>
        <taxon>Malvales</taxon>
        <taxon>Malvaceae</taxon>
        <taxon>Malvoideae</taxon>
        <taxon>Hibiscus</taxon>
    </lineage>
</organism>
<dbReference type="InterPro" id="IPR006045">
    <property type="entry name" value="Cupin_1"/>
</dbReference>
<dbReference type="InterPro" id="IPR050253">
    <property type="entry name" value="Seed_Storage-Functional"/>
</dbReference>
<feature type="domain" description="Cupin type-1" evidence="6">
    <location>
        <begin position="9"/>
        <end position="160"/>
    </location>
</feature>
<evidence type="ECO:0000256" key="4">
    <source>
        <dbReference type="ARBA" id="ARBA00023129"/>
    </source>
</evidence>
<dbReference type="Pfam" id="PF00190">
    <property type="entry name" value="Cupin_1"/>
    <property type="match status" value="2"/>
</dbReference>
<dbReference type="InterPro" id="IPR006044">
    <property type="entry name" value="11S_seedstore_pln"/>
</dbReference>
<dbReference type="PANTHER" id="PTHR31189">
    <property type="entry name" value="OS03G0336100 PROTEIN-RELATED"/>
    <property type="match status" value="1"/>
</dbReference>
<accession>A0ABR2QLR6</accession>
<keyword evidence="5" id="KW-1015">Disulfide bond</keyword>
<keyword evidence="8" id="KW-1185">Reference proteome</keyword>
<dbReference type="EMBL" id="JBBPBN010000036">
    <property type="protein sequence ID" value="KAK9001431.1"/>
    <property type="molecule type" value="Genomic_DNA"/>
</dbReference>
<keyword evidence="3" id="KW-0758">Storage protein</keyword>
<dbReference type="CDD" id="cd02242">
    <property type="entry name" value="cupin_11S_legumin_N"/>
    <property type="match status" value="1"/>
</dbReference>
<dbReference type="Proteomes" id="UP001396334">
    <property type="component" value="Unassembled WGS sequence"/>
</dbReference>
<proteinExistence type="inferred from homology"/>
<comment type="caution">
    <text evidence="7">The sequence shown here is derived from an EMBL/GenBank/DDBJ whole genome shotgun (WGS) entry which is preliminary data.</text>
</comment>
<evidence type="ECO:0000313" key="7">
    <source>
        <dbReference type="EMBL" id="KAK9001431.1"/>
    </source>
</evidence>